<sequence>MLADYHNVHVVLLFMIVWTHESYGGALMQERTISCNC</sequence>
<name>A0A0A9FT55_ARUDO</name>
<dbReference type="AlphaFoldDB" id="A0A0A9FT55"/>
<dbReference type="EMBL" id="GBRH01181866">
    <property type="protein sequence ID" value="JAE16030.1"/>
    <property type="molecule type" value="Transcribed_RNA"/>
</dbReference>
<organism evidence="1">
    <name type="scientific">Arundo donax</name>
    <name type="common">Giant reed</name>
    <name type="synonym">Donax arundinaceus</name>
    <dbReference type="NCBI Taxonomy" id="35708"/>
    <lineage>
        <taxon>Eukaryota</taxon>
        <taxon>Viridiplantae</taxon>
        <taxon>Streptophyta</taxon>
        <taxon>Embryophyta</taxon>
        <taxon>Tracheophyta</taxon>
        <taxon>Spermatophyta</taxon>
        <taxon>Magnoliopsida</taxon>
        <taxon>Liliopsida</taxon>
        <taxon>Poales</taxon>
        <taxon>Poaceae</taxon>
        <taxon>PACMAD clade</taxon>
        <taxon>Arundinoideae</taxon>
        <taxon>Arundineae</taxon>
        <taxon>Arundo</taxon>
    </lineage>
</organism>
<reference evidence="1" key="2">
    <citation type="journal article" date="2015" name="Data Brief">
        <title>Shoot transcriptome of the giant reed, Arundo donax.</title>
        <authorList>
            <person name="Barrero R.A."/>
            <person name="Guerrero F.D."/>
            <person name="Moolhuijzen P."/>
            <person name="Goolsby J.A."/>
            <person name="Tidwell J."/>
            <person name="Bellgard S.E."/>
            <person name="Bellgard M.I."/>
        </authorList>
    </citation>
    <scope>NUCLEOTIDE SEQUENCE</scope>
    <source>
        <tissue evidence="1">Shoot tissue taken approximately 20 cm above the soil surface</tissue>
    </source>
</reference>
<evidence type="ECO:0000313" key="1">
    <source>
        <dbReference type="EMBL" id="JAE16030.1"/>
    </source>
</evidence>
<reference evidence="1" key="1">
    <citation type="submission" date="2014-09" db="EMBL/GenBank/DDBJ databases">
        <authorList>
            <person name="Magalhaes I.L.F."/>
            <person name="Oliveira U."/>
            <person name="Santos F.R."/>
            <person name="Vidigal T.H.D.A."/>
            <person name="Brescovit A.D."/>
            <person name="Santos A.J."/>
        </authorList>
    </citation>
    <scope>NUCLEOTIDE SEQUENCE</scope>
    <source>
        <tissue evidence="1">Shoot tissue taken approximately 20 cm above the soil surface</tissue>
    </source>
</reference>
<protein>
    <submittedName>
        <fullName evidence="1">Uncharacterized protein</fullName>
    </submittedName>
</protein>
<proteinExistence type="predicted"/>
<accession>A0A0A9FT55</accession>